<dbReference type="PANTHER" id="PTHR33908:SF11">
    <property type="entry name" value="MEMBRANE PROTEIN"/>
    <property type="match status" value="1"/>
</dbReference>
<evidence type="ECO:0000256" key="2">
    <source>
        <dbReference type="ARBA" id="ARBA00022475"/>
    </source>
</evidence>
<feature type="transmembrane region" description="Helical" evidence="8">
    <location>
        <begin position="135"/>
        <end position="161"/>
    </location>
</feature>
<reference evidence="10" key="1">
    <citation type="submission" date="2018-05" db="EMBL/GenBank/DDBJ databases">
        <authorList>
            <person name="Lanie J.A."/>
            <person name="Ng W.-L."/>
            <person name="Kazmierczak K.M."/>
            <person name="Andrzejewski T.M."/>
            <person name="Davidsen T.M."/>
            <person name="Wayne K.J."/>
            <person name="Tettelin H."/>
            <person name="Glass J.I."/>
            <person name="Rusch D."/>
            <person name="Podicherti R."/>
            <person name="Tsui H.-C.T."/>
            <person name="Winkler M.E."/>
        </authorList>
    </citation>
    <scope>NUCLEOTIDE SEQUENCE</scope>
</reference>
<feature type="transmembrane region" description="Helical" evidence="8">
    <location>
        <begin position="173"/>
        <end position="191"/>
    </location>
</feature>
<evidence type="ECO:0000256" key="5">
    <source>
        <dbReference type="ARBA" id="ARBA00022692"/>
    </source>
</evidence>
<evidence type="ECO:0000256" key="7">
    <source>
        <dbReference type="ARBA" id="ARBA00023136"/>
    </source>
</evidence>
<dbReference type="AlphaFoldDB" id="A0A382KQE8"/>
<keyword evidence="2" id="KW-1003">Cell membrane</keyword>
<keyword evidence="7 8" id="KW-0472">Membrane</keyword>
<keyword evidence="3" id="KW-0328">Glycosyltransferase</keyword>
<dbReference type="GO" id="GO:0016763">
    <property type="term" value="F:pentosyltransferase activity"/>
    <property type="evidence" value="ECO:0007669"/>
    <property type="project" value="TreeGrafter"/>
</dbReference>
<evidence type="ECO:0000256" key="6">
    <source>
        <dbReference type="ARBA" id="ARBA00022989"/>
    </source>
</evidence>
<accession>A0A382KQE8</accession>
<organism evidence="10">
    <name type="scientific">marine metagenome</name>
    <dbReference type="NCBI Taxonomy" id="408172"/>
    <lineage>
        <taxon>unclassified sequences</taxon>
        <taxon>metagenomes</taxon>
        <taxon>ecological metagenomes</taxon>
    </lineage>
</organism>
<dbReference type="PANTHER" id="PTHR33908">
    <property type="entry name" value="MANNOSYLTRANSFERASE YKCB-RELATED"/>
    <property type="match status" value="1"/>
</dbReference>
<dbReference type="InterPro" id="IPR050297">
    <property type="entry name" value="LipidA_mod_glycosyltrf_83"/>
</dbReference>
<feature type="non-terminal residue" evidence="10">
    <location>
        <position position="1"/>
    </location>
</feature>
<keyword evidence="4" id="KW-0808">Transferase</keyword>
<dbReference type="GO" id="GO:0008610">
    <property type="term" value="P:lipid biosynthetic process"/>
    <property type="evidence" value="ECO:0007669"/>
    <property type="project" value="UniProtKB-ARBA"/>
</dbReference>
<evidence type="ECO:0000256" key="3">
    <source>
        <dbReference type="ARBA" id="ARBA00022676"/>
    </source>
</evidence>
<evidence type="ECO:0000259" key="9">
    <source>
        <dbReference type="Pfam" id="PF13231"/>
    </source>
</evidence>
<dbReference type="Pfam" id="PF13231">
    <property type="entry name" value="PMT_2"/>
    <property type="match status" value="1"/>
</dbReference>
<protein>
    <recommendedName>
        <fullName evidence="9">Glycosyltransferase RgtA/B/C/D-like domain-containing protein</fullName>
    </recommendedName>
</protein>
<proteinExistence type="predicted"/>
<dbReference type="GO" id="GO:0005886">
    <property type="term" value="C:plasma membrane"/>
    <property type="evidence" value="ECO:0007669"/>
    <property type="project" value="UniProtKB-SubCell"/>
</dbReference>
<evidence type="ECO:0000256" key="4">
    <source>
        <dbReference type="ARBA" id="ARBA00022679"/>
    </source>
</evidence>
<dbReference type="EMBL" id="UINC01081689">
    <property type="protein sequence ID" value="SVC25785.1"/>
    <property type="molecule type" value="Genomic_DNA"/>
</dbReference>
<keyword evidence="6 8" id="KW-1133">Transmembrane helix</keyword>
<comment type="subcellular location">
    <subcellularLocation>
        <location evidence="1">Cell membrane</location>
        <topology evidence="1">Multi-pass membrane protein</topology>
    </subcellularLocation>
</comment>
<name>A0A382KQE8_9ZZZZ</name>
<feature type="non-terminal residue" evidence="10">
    <location>
        <position position="192"/>
    </location>
</feature>
<evidence type="ECO:0000256" key="8">
    <source>
        <dbReference type="SAM" id="Phobius"/>
    </source>
</evidence>
<dbReference type="InterPro" id="IPR038731">
    <property type="entry name" value="RgtA/B/C-like"/>
</dbReference>
<sequence length="192" mass="20474">VPPQDTPDYDEIAHNLLAGEGFVASSNWFGHELRAWRAPLYPLLLAAVYAIWDNHVAVQVVQAILGAVTVLLVYLLTRRLYPPAAIMAGGLAAGYEPLVASANEVMTEALFTTLLVAAVAAAIEARHRPAWYWPAAAGILVGLAALTRSVGLLAAPAILAVSAWEDFPGRRAWQRWLPFAGLLSAGVLAAML</sequence>
<evidence type="ECO:0000256" key="1">
    <source>
        <dbReference type="ARBA" id="ARBA00004651"/>
    </source>
</evidence>
<gene>
    <name evidence="10" type="ORF">METZ01_LOCUS278639</name>
</gene>
<feature type="transmembrane region" description="Helical" evidence="8">
    <location>
        <begin position="58"/>
        <end position="77"/>
    </location>
</feature>
<evidence type="ECO:0000313" key="10">
    <source>
        <dbReference type="EMBL" id="SVC25785.1"/>
    </source>
</evidence>
<feature type="domain" description="Glycosyltransferase RgtA/B/C/D-like" evidence="9">
    <location>
        <begin position="37"/>
        <end position="185"/>
    </location>
</feature>
<keyword evidence="5 8" id="KW-0812">Transmembrane</keyword>